<dbReference type="GO" id="GO:0016020">
    <property type="term" value="C:membrane"/>
    <property type="evidence" value="ECO:0007669"/>
    <property type="project" value="InterPro"/>
</dbReference>
<accession>A0A931MFY5</accession>
<feature type="transmembrane region" description="Helical" evidence="1">
    <location>
        <begin position="12"/>
        <end position="29"/>
    </location>
</feature>
<keyword evidence="1" id="KW-0472">Membrane</keyword>
<proteinExistence type="predicted"/>
<dbReference type="InterPro" id="IPR010559">
    <property type="entry name" value="Sig_transdc_His_kin_internal"/>
</dbReference>
<name>A0A931MFY5_9BURK</name>
<keyword evidence="1" id="KW-1133">Transmembrane helix</keyword>
<reference evidence="3" key="1">
    <citation type="submission" date="2020-11" db="EMBL/GenBank/DDBJ databases">
        <title>Bacterial whole genome sequence for Caenimonas sp. DR4.4.</title>
        <authorList>
            <person name="Le V."/>
            <person name="Ko S.-R."/>
            <person name="Ahn C.-Y."/>
            <person name="Oh H.-M."/>
        </authorList>
    </citation>
    <scope>NUCLEOTIDE SEQUENCE</scope>
    <source>
        <strain evidence="3">DR4.4</strain>
    </source>
</reference>
<dbReference type="PANTHER" id="PTHR34220">
    <property type="entry name" value="SENSOR HISTIDINE KINASE YPDA"/>
    <property type="match status" value="1"/>
</dbReference>
<dbReference type="SUPFAM" id="SSF55874">
    <property type="entry name" value="ATPase domain of HSP90 chaperone/DNA topoisomerase II/histidine kinase"/>
    <property type="match status" value="1"/>
</dbReference>
<evidence type="ECO:0000256" key="1">
    <source>
        <dbReference type="SAM" id="Phobius"/>
    </source>
</evidence>
<organism evidence="3 4">
    <name type="scientific">Caenimonas aquaedulcis</name>
    <dbReference type="NCBI Taxonomy" id="2793270"/>
    <lineage>
        <taxon>Bacteria</taxon>
        <taxon>Pseudomonadati</taxon>
        <taxon>Pseudomonadota</taxon>
        <taxon>Betaproteobacteria</taxon>
        <taxon>Burkholderiales</taxon>
        <taxon>Comamonadaceae</taxon>
        <taxon>Caenimonas</taxon>
    </lineage>
</organism>
<evidence type="ECO:0000313" key="3">
    <source>
        <dbReference type="EMBL" id="MBG9387736.1"/>
    </source>
</evidence>
<keyword evidence="4" id="KW-1185">Reference proteome</keyword>
<dbReference type="PANTHER" id="PTHR34220:SF9">
    <property type="entry name" value="SIGNAL TRANSDUCTION HISTIDINE KINASE INTERNAL REGION DOMAIN-CONTAINING PROTEIN"/>
    <property type="match status" value="1"/>
</dbReference>
<dbReference type="Pfam" id="PF02518">
    <property type="entry name" value="HATPase_c"/>
    <property type="match status" value="1"/>
</dbReference>
<dbReference type="SMART" id="SM00387">
    <property type="entry name" value="HATPase_c"/>
    <property type="match status" value="1"/>
</dbReference>
<protein>
    <submittedName>
        <fullName evidence="3">Histidine kinase</fullName>
    </submittedName>
</protein>
<dbReference type="GO" id="GO:0000155">
    <property type="term" value="F:phosphorelay sensor kinase activity"/>
    <property type="evidence" value="ECO:0007669"/>
    <property type="project" value="InterPro"/>
</dbReference>
<gene>
    <name evidence="3" type="ORF">I5803_06880</name>
</gene>
<dbReference type="Proteomes" id="UP000651050">
    <property type="component" value="Unassembled WGS sequence"/>
</dbReference>
<keyword evidence="3" id="KW-0418">Kinase</keyword>
<dbReference type="AlphaFoldDB" id="A0A931MFY5"/>
<dbReference type="InterPro" id="IPR050640">
    <property type="entry name" value="Bact_2-comp_sensor_kinase"/>
</dbReference>
<keyword evidence="1" id="KW-0812">Transmembrane</keyword>
<feature type="transmembrane region" description="Helical" evidence="1">
    <location>
        <begin position="41"/>
        <end position="60"/>
    </location>
</feature>
<dbReference type="PROSITE" id="PS50109">
    <property type="entry name" value="HIS_KIN"/>
    <property type="match status" value="1"/>
</dbReference>
<dbReference type="InterPro" id="IPR005467">
    <property type="entry name" value="His_kinase_dom"/>
</dbReference>
<evidence type="ECO:0000313" key="4">
    <source>
        <dbReference type="Proteomes" id="UP000651050"/>
    </source>
</evidence>
<dbReference type="Pfam" id="PF06580">
    <property type="entry name" value="His_kinase"/>
    <property type="match status" value="1"/>
</dbReference>
<evidence type="ECO:0000259" key="2">
    <source>
        <dbReference type="PROSITE" id="PS50109"/>
    </source>
</evidence>
<feature type="transmembrane region" description="Helical" evidence="1">
    <location>
        <begin position="72"/>
        <end position="89"/>
    </location>
</feature>
<feature type="domain" description="Histidine kinase" evidence="2">
    <location>
        <begin position="254"/>
        <end position="348"/>
    </location>
</feature>
<comment type="caution">
    <text evidence="3">The sequence shown here is derived from an EMBL/GenBank/DDBJ whole genome shotgun (WGS) entry which is preliminary data.</text>
</comment>
<feature type="transmembrane region" description="Helical" evidence="1">
    <location>
        <begin position="115"/>
        <end position="134"/>
    </location>
</feature>
<dbReference type="Gene3D" id="3.30.565.10">
    <property type="entry name" value="Histidine kinase-like ATPase, C-terminal domain"/>
    <property type="match status" value="1"/>
</dbReference>
<dbReference type="EMBL" id="JADWYS010000001">
    <property type="protein sequence ID" value="MBG9387736.1"/>
    <property type="molecule type" value="Genomic_DNA"/>
</dbReference>
<dbReference type="InterPro" id="IPR003594">
    <property type="entry name" value="HATPase_dom"/>
</dbReference>
<keyword evidence="3" id="KW-0808">Transferase</keyword>
<sequence>MKLDGQTKLQHFLQVLAFCLAIGTLQFGFQPDKPYGPPMVYSLLIGTSIWAIIDLGREFFPSSRETGWPQGIWGIGIVLLGIVGGYFIGNFTGDLICRSFNLYPPGPPPDKASDLRNSILITAMAGVAGSYYFYSANKSRYLEQKMGEARKHANEARLKLLETQLEPHMLFNTLANLRALIGVDPVRAQGMLDHMIAYLRATLNASRSTTHTLQSEFDRLRDYLELMAIRMGPRLAYALDLPEDLAALPVPALLLQPLVENSIQHGLEPKVGGGRIAVSARREGARLLLEVTDTGVGPSPGSPPPGQGFGMSQVRERLATLYGADAQMDFGTGPDGGARTLLRLPLAG</sequence>
<dbReference type="RefSeq" id="WP_196985634.1">
    <property type="nucleotide sequence ID" value="NZ_JADWYS010000001.1"/>
</dbReference>
<dbReference type="InterPro" id="IPR036890">
    <property type="entry name" value="HATPase_C_sf"/>
</dbReference>